<comment type="similarity">
    <text evidence="2 9">Belongs to the TCP-1 chaperonin family.</text>
</comment>
<evidence type="ECO:0000256" key="3">
    <source>
        <dbReference type="ARBA" id="ARBA00016981"/>
    </source>
</evidence>
<evidence type="ECO:0000256" key="4">
    <source>
        <dbReference type="ARBA" id="ARBA00022490"/>
    </source>
</evidence>
<reference evidence="10" key="1">
    <citation type="submission" date="2021-01" db="UniProtKB">
        <authorList>
            <consortium name="EnsemblMetazoa"/>
        </authorList>
    </citation>
    <scope>IDENTIFICATION</scope>
</reference>
<organism evidence="10 11">
    <name type="scientific">Clytia hemisphaerica</name>
    <dbReference type="NCBI Taxonomy" id="252671"/>
    <lineage>
        <taxon>Eukaryota</taxon>
        <taxon>Metazoa</taxon>
        <taxon>Cnidaria</taxon>
        <taxon>Hydrozoa</taxon>
        <taxon>Hydroidolina</taxon>
        <taxon>Leptothecata</taxon>
        <taxon>Obeliida</taxon>
        <taxon>Clytiidae</taxon>
        <taxon>Clytia</taxon>
    </lineage>
</organism>
<dbReference type="InterPro" id="IPR027409">
    <property type="entry name" value="GroEL-like_apical_dom_sf"/>
</dbReference>
<dbReference type="Proteomes" id="UP000594262">
    <property type="component" value="Unplaced"/>
</dbReference>
<evidence type="ECO:0000256" key="7">
    <source>
        <dbReference type="ARBA" id="ARBA00023186"/>
    </source>
</evidence>
<keyword evidence="6 9" id="KW-0067">ATP-binding</keyword>
<protein>
    <recommendedName>
        <fullName evidence="3">T-complex protein 1 subunit theta</fullName>
    </recommendedName>
    <alternativeName>
        <fullName evidence="8">CCT-theta</fullName>
    </alternativeName>
</protein>
<dbReference type="FunFam" id="3.50.7.10:FF:000008">
    <property type="entry name" value="T-complex protein 1 subunit theta"/>
    <property type="match status" value="1"/>
</dbReference>
<evidence type="ECO:0000256" key="5">
    <source>
        <dbReference type="ARBA" id="ARBA00022741"/>
    </source>
</evidence>
<dbReference type="Gene3D" id="3.30.260.10">
    <property type="entry name" value="TCP-1-like chaperonin intermediate domain"/>
    <property type="match status" value="1"/>
</dbReference>
<dbReference type="GO" id="GO:0005737">
    <property type="term" value="C:cytoplasm"/>
    <property type="evidence" value="ECO:0007669"/>
    <property type="project" value="UniProtKB-SubCell"/>
</dbReference>
<evidence type="ECO:0000313" key="11">
    <source>
        <dbReference type="Proteomes" id="UP000594262"/>
    </source>
</evidence>
<dbReference type="RefSeq" id="XP_066921975.1">
    <property type="nucleotide sequence ID" value="XM_067065874.1"/>
</dbReference>
<comment type="subcellular location">
    <subcellularLocation>
        <location evidence="1">Cytoplasm</location>
    </subcellularLocation>
</comment>
<accession>A0A7M5UQ38</accession>
<sequence>MKMALSIPKSVMQNMMKDGAKSFRGLEEAVYRNIEACRQLTKILRSSYGPNGMNKMVINHLDKLFVTSDAATMLHELEVQHPAAKMLLFASQMQEQECGDGTNWVLIFSGALLNSAEELLRMGLSPAEVIEGYDMACKKALEILPDLVKYTVKDLRDKSEIIKAMKPVITSKQYGNEDFLSELITRACLSVYPQTGNFNVDNVRVQKILGSGLYSSEIVNGMVFRRHVEGDITKVANAKICVLSCPLDSMATETKGTVLIKNADELVNFSKGEEDLLESQIKSIADTGCNVIVTGGKAADMAVHFCNKYKIMVVRLMSKFELRRLCRATQATALPRITAPTPEEAGQCDSVALAEIGDTPVVVFRQDREDNAVATIVIRGATTNIMDDIERAVDDGVNCFKALTRDSRMLPGAGAVEMELAQRISTYGQTIPGLEQYAVKKFAEAFEIFPRTMAENAGVKATELISTLYAAHTSGEGNIGFDIEGEGIATCDVLERGILDSFLVKYWGLKFAANAASTVLRVDQIIMAKQAGGPKPKQNPNWDED</sequence>
<dbReference type="InterPro" id="IPR017998">
    <property type="entry name" value="Chaperone_TCP-1"/>
</dbReference>
<dbReference type="InterPro" id="IPR027413">
    <property type="entry name" value="GROEL-like_equatorial_sf"/>
</dbReference>
<evidence type="ECO:0000256" key="9">
    <source>
        <dbReference type="RuleBase" id="RU004187"/>
    </source>
</evidence>
<evidence type="ECO:0000256" key="8">
    <source>
        <dbReference type="ARBA" id="ARBA00029602"/>
    </source>
</evidence>
<dbReference type="SUPFAM" id="SSF52029">
    <property type="entry name" value="GroEL apical domain-like"/>
    <property type="match status" value="1"/>
</dbReference>
<evidence type="ECO:0000256" key="1">
    <source>
        <dbReference type="ARBA" id="ARBA00004496"/>
    </source>
</evidence>
<evidence type="ECO:0000313" key="10">
    <source>
        <dbReference type="EnsemblMetazoa" id="CLYHEMP000814.1"/>
    </source>
</evidence>
<dbReference type="SUPFAM" id="SSF48592">
    <property type="entry name" value="GroEL equatorial domain-like"/>
    <property type="match status" value="1"/>
</dbReference>
<dbReference type="InterPro" id="IPR027410">
    <property type="entry name" value="TCP-1-like_intermed_sf"/>
</dbReference>
<evidence type="ECO:0000256" key="6">
    <source>
        <dbReference type="ARBA" id="ARBA00022840"/>
    </source>
</evidence>
<name>A0A7M5UQ38_9CNID</name>
<dbReference type="GO" id="GO:0016887">
    <property type="term" value="F:ATP hydrolysis activity"/>
    <property type="evidence" value="ECO:0007669"/>
    <property type="project" value="InterPro"/>
</dbReference>
<dbReference type="CDD" id="cd03341">
    <property type="entry name" value="TCP1_theta"/>
    <property type="match status" value="1"/>
</dbReference>
<keyword evidence="11" id="KW-1185">Reference proteome</keyword>
<dbReference type="Pfam" id="PF00118">
    <property type="entry name" value="Cpn60_TCP1"/>
    <property type="match status" value="1"/>
</dbReference>
<dbReference type="InterPro" id="IPR012721">
    <property type="entry name" value="Chap_CCT_theta"/>
</dbReference>
<dbReference type="OrthoDB" id="1748577at2759"/>
<keyword evidence="4" id="KW-0963">Cytoplasm</keyword>
<dbReference type="GO" id="GO:0140662">
    <property type="term" value="F:ATP-dependent protein folding chaperone"/>
    <property type="evidence" value="ECO:0007669"/>
    <property type="project" value="InterPro"/>
</dbReference>
<dbReference type="SUPFAM" id="SSF54849">
    <property type="entry name" value="GroEL-intermediate domain like"/>
    <property type="match status" value="1"/>
</dbReference>
<dbReference type="PROSITE" id="PS00750">
    <property type="entry name" value="TCP1_1"/>
    <property type="match status" value="1"/>
</dbReference>
<keyword evidence="7 9" id="KW-0143">Chaperone</keyword>
<evidence type="ECO:0000256" key="2">
    <source>
        <dbReference type="ARBA" id="ARBA00008020"/>
    </source>
</evidence>
<dbReference type="InterPro" id="IPR002194">
    <property type="entry name" value="Chaperonin_TCP-1_CS"/>
</dbReference>
<dbReference type="GO" id="GO:0005524">
    <property type="term" value="F:ATP binding"/>
    <property type="evidence" value="ECO:0007669"/>
    <property type="project" value="UniProtKB-KW"/>
</dbReference>
<dbReference type="Gene3D" id="1.10.560.10">
    <property type="entry name" value="GroEL-like equatorial domain"/>
    <property type="match status" value="1"/>
</dbReference>
<dbReference type="InterPro" id="IPR002423">
    <property type="entry name" value="Cpn60/GroEL/TCP-1"/>
</dbReference>
<dbReference type="GeneID" id="136809355"/>
<proteinExistence type="inferred from homology"/>
<dbReference type="PANTHER" id="PTHR11353">
    <property type="entry name" value="CHAPERONIN"/>
    <property type="match status" value="1"/>
</dbReference>
<dbReference type="NCBIfam" id="TIGR02346">
    <property type="entry name" value="chap_CCT_theta"/>
    <property type="match status" value="1"/>
</dbReference>
<dbReference type="PRINTS" id="PR00304">
    <property type="entry name" value="TCOMPLEXTCP1"/>
</dbReference>
<dbReference type="Gene3D" id="3.50.7.10">
    <property type="entry name" value="GroEL"/>
    <property type="match status" value="1"/>
</dbReference>
<keyword evidence="5 9" id="KW-0547">Nucleotide-binding</keyword>
<dbReference type="AlphaFoldDB" id="A0A7M5UQ38"/>
<dbReference type="GO" id="GO:0051082">
    <property type="term" value="F:unfolded protein binding"/>
    <property type="evidence" value="ECO:0007669"/>
    <property type="project" value="InterPro"/>
</dbReference>
<dbReference type="EnsemblMetazoa" id="CLYHEMT000814.1">
    <property type="protein sequence ID" value="CLYHEMP000814.1"/>
    <property type="gene ID" value="CLYHEMG000814"/>
</dbReference>